<gene>
    <name evidence="2" type="ORF">PAXRUDRAFT_15740</name>
</gene>
<sequence>MVELSHRENSHPIMWFTVVTQKLDLVGQMSREEWDTLKEAYKTWFYNHGQRRANKPLVKYGKSVTTQDVIQVQKDDIQKPGDQEMIAKYQWVVNKVMGGLTQEEIKEAKRLAGEWRKSKPPPKVQAETASQKGGSI</sequence>
<evidence type="ECO:0000313" key="3">
    <source>
        <dbReference type="Proteomes" id="UP000054538"/>
    </source>
</evidence>
<evidence type="ECO:0000256" key="1">
    <source>
        <dbReference type="SAM" id="MobiDB-lite"/>
    </source>
</evidence>
<dbReference type="EMBL" id="KN825998">
    <property type="protein sequence ID" value="KIK80524.1"/>
    <property type="molecule type" value="Genomic_DNA"/>
</dbReference>
<keyword evidence="3" id="KW-1185">Reference proteome</keyword>
<name>A0A0D0DGU0_9AGAM</name>
<feature type="compositionally biased region" description="Polar residues" evidence="1">
    <location>
        <begin position="127"/>
        <end position="136"/>
    </location>
</feature>
<accession>A0A0D0DGU0</accession>
<reference evidence="2 3" key="1">
    <citation type="submission" date="2014-04" db="EMBL/GenBank/DDBJ databases">
        <authorList>
            <consortium name="DOE Joint Genome Institute"/>
            <person name="Kuo A."/>
            <person name="Kohler A."/>
            <person name="Jargeat P."/>
            <person name="Nagy L.G."/>
            <person name="Floudas D."/>
            <person name="Copeland A."/>
            <person name="Barry K.W."/>
            <person name="Cichocki N."/>
            <person name="Veneault-Fourrey C."/>
            <person name="LaButti K."/>
            <person name="Lindquist E.A."/>
            <person name="Lipzen A."/>
            <person name="Lundell T."/>
            <person name="Morin E."/>
            <person name="Murat C."/>
            <person name="Sun H."/>
            <person name="Tunlid A."/>
            <person name="Henrissat B."/>
            <person name="Grigoriev I.V."/>
            <person name="Hibbett D.S."/>
            <person name="Martin F."/>
            <person name="Nordberg H.P."/>
            <person name="Cantor M.N."/>
            <person name="Hua S.X."/>
        </authorList>
    </citation>
    <scope>NUCLEOTIDE SEQUENCE [LARGE SCALE GENOMIC DNA]</scope>
    <source>
        <strain evidence="2 3">Ve08.2h10</strain>
    </source>
</reference>
<dbReference type="InParanoid" id="A0A0D0DGU0"/>
<organism evidence="2 3">
    <name type="scientific">Paxillus rubicundulus Ve08.2h10</name>
    <dbReference type="NCBI Taxonomy" id="930991"/>
    <lineage>
        <taxon>Eukaryota</taxon>
        <taxon>Fungi</taxon>
        <taxon>Dikarya</taxon>
        <taxon>Basidiomycota</taxon>
        <taxon>Agaricomycotina</taxon>
        <taxon>Agaricomycetes</taxon>
        <taxon>Agaricomycetidae</taxon>
        <taxon>Boletales</taxon>
        <taxon>Paxilineae</taxon>
        <taxon>Paxillaceae</taxon>
        <taxon>Paxillus</taxon>
    </lineage>
</organism>
<protein>
    <submittedName>
        <fullName evidence="2">Uncharacterized protein</fullName>
    </submittedName>
</protein>
<feature type="region of interest" description="Disordered" evidence="1">
    <location>
        <begin position="112"/>
        <end position="136"/>
    </location>
</feature>
<reference evidence="3" key="2">
    <citation type="submission" date="2015-01" db="EMBL/GenBank/DDBJ databases">
        <title>Evolutionary Origins and Diversification of the Mycorrhizal Mutualists.</title>
        <authorList>
            <consortium name="DOE Joint Genome Institute"/>
            <consortium name="Mycorrhizal Genomics Consortium"/>
            <person name="Kohler A."/>
            <person name="Kuo A."/>
            <person name="Nagy L.G."/>
            <person name="Floudas D."/>
            <person name="Copeland A."/>
            <person name="Barry K.W."/>
            <person name="Cichocki N."/>
            <person name="Veneault-Fourrey C."/>
            <person name="LaButti K."/>
            <person name="Lindquist E.A."/>
            <person name="Lipzen A."/>
            <person name="Lundell T."/>
            <person name="Morin E."/>
            <person name="Murat C."/>
            <person name="Riley R."/>
            <person name="Ohm R."/>
            <person name="Sun H."/>
            <person name="Tunlid A."/>
            <person name="Henrissat B."/>
            <person name="Grigoriev I.V."/>
            <person name="Hibbett D.S."/>
            <person name="Martin F."/>
        </authorList>
    </citation>
    <scope>NUCLEOTIDE SEQUENCE [LARGE SCALE GENOMIC DNA]</scope>
    <source>
        <strain evidence="3">Ve08.2h10</strain>
    </source>
</reference>
<dbReference type="HOGENOM" id="CLU_155383_0_0_1"/>
<proteinExistence type="predicted"/>
<evidence type="ECO:0000313" key="2">
    <source>
        <dbReference type="EMBL" id="KIK80524.1"/>
    </source>
</evidence>
<dbReference type="Proteomes" id="UP000054538">
    <property type="component" value="Unassembled WGS sequence"/>
</dbReference>
<dbReference type="AlphaFoldDB" id="A0A0D0DGU0"/>